<dbReference type="Gene3D" id="3.50.50.60">
    <property type="entry name" value="FAD/NAD(P)-binding domain"/>
    <property type="match status" value="2"/>
</dbReference>
<dbReference type="Pfam" id="PF01494">
    <property type="entry name" value="FAD_binding_3"/>
    <property type="match status" value="1"/>
</dbReference>
<dbReference type="SUPFAM" id="SSF51905">
    <property type="entry name" value="FAD/NAD(P)-binding domain"/>
    <property type="match status" value="1"/>
</dbReference>
<dbReference type="GO" id="GO:0110142">
    <property type="term" value="C:ubiquinone biosynthesis complex"/>
    <property type="evidence" value="ECO:0007669"/>
    <property type="project" value="UniProtKB-ARBA"/>
</dbReference>
<dbReference type="GO" id="GO:0006744">
    <property type="term" value="P:ubiquinone biosynthetic process"/>
    <property type="evidence" value="ECO:0007669"/>
    <property type="project" value="UniProtKB-UniPathway"/>
</dbReference>
<feature type="domain" description="FAD-binding" evidence="9">
    <location>
        <begin position="8"/>
        <end position="327"/>
    </location>
</feature>
<keyword evidence="10" id="KW-0830">Ubiquinone</keyword>
<keyword evidence="6" id="KW-0560">Oxidoreductase</keyword>
<comment type="similarity">
    <text evidence="3">Belongs to the UbiH/COQ6 family.</text>
</comment>
<dbReference type="FunFam" id="3.50.50.60:FF:000021">
    <property type="entry name" value="Ubiquinone biosynthesis monooxygenase COQ6"/>
    <property type="match status" value="1"/>
</dbReference>
<dbReference type="GO" id="GO:0071949">
    <property type="term" value="F:FAD binding"/>
    <property type="evidence" value="ECO:0007669"/>
    <property type="project" value="InterPro"/>
</dbReference>
<keyword evidence="5" id="KW-0274">FAD</keyword>
<evidence type="ECO:0000256" key="6">
    <source>
        <dbReference type="ARBA" id="ARBA00023002"/>
    </source>
</evidence>
<dbReference type="PROSITE" id="PS01304">
    <property type="entry name" value="UBIH"/>
    <property type="match status" value="1"/>
</dbReference>
<name>A0A0E2ZJX5_9GAMM</name>
<evidence type="ECO:0000256" key="7">
    <source>
        <dbReference type="ARBA" id="ARBA00023033"/>
    </source>
</evidence>
<reference evidence="10 11" key="1">
    <citation type="submission" date="2014-07" db="EMBL/GenBank/DDBJ databases">
        <title>Comparative analysis of Nitrosococcus oceani genome inventories of strains from Pacific and Atlantic gyres.</title>
        <authorList>
            <person name="Lim C.K."/>
            <person name="Wang L."/>
            <person name="Sayavedra-Soto L.A."/>
            <person name="Klotz M.G."/>
        </authorList>
    </citation>
    <scope>NUCLEOTIDE SEQUENCE [LARGE SCALE GENOMIC DNA]</scope>
    <source>
        <strain evidence="10 11">C-27</strain>
    </source>
</reference>
<dbReference type="PRINTS" id="PR00420">
    <property type="entry name" value="RNGMNOXGNASE"/>
</dbReference>
<evidence type="ECO:0000313" key="11">
    <source>
        <dbReference type="Proteomes" id="UP000028839"/>
    </source>
</evidence>
<evidence type="ECO:0000259" key="9">
    <source>
        <dbReference type="Pfam" id="PF01494"/>
    </source>
</evidence>
<dbReference type="AlphaFoldDB" id="A0A0E2ZJX5"/>
<dbReference type="InterPro" id="IPR018168">
    <property type="entry name" value="Ubi_Hdrlase_CS"/>
</dbReference>
<evidence type="ECO:0000256" key="4">
    <source>
        <dbReference type="ARBA" id="ARBA00022630"/>
    </source>
</evidence>
<dbReference type="HOGENOM" id="CLU_009665_8_3_6"/>
<comment type="caution">
    <text evidence="10">The sequence shown here is derived from an EMBL/GenBank/DDBJ whole genome shotgun (WGS) entry which is preliminary data.</text>
</comment>
<evidence type="ECO:0000256" key="8">
    <source>
        <dbReference type="ARBA" id="ARBA00065734"/>
    </source>
</evidence>
<keyword evidence="7" id="KW-0503">Monooxygenase</keyword>
<dbReference type="InterPro" id="IPR051205">
    <property type="entry name" value="UbiH/COQ6_monooxygenase"/>
</dbReference>
<dbReference type="GO" id="GO:0016705">
    <property type="term" value="F:oxidoreductase activity, acting on paired donors, with incorporation or reduction of molecular oxygen"/>
    <property type="evidence" value="ECO:0007669"/>
    <property type="project" value="InterPro"/>
</dbReference>
<dbReference type="OrthoDB" id="9769565at2"/>
<dbReference type="PANTHER" id="PTHR43876:SF7">
    <property type="entry name" value="UBIQUINONE BIOSYNTHESIS MONOOXYGENASE COQ6, MITOCHONDRIAL"/>
    <property type="match status" value="1"/>
</dbReference>
<comment type="pathway">
    <text evidence="2">Cofactor biosynthesis; ubiquinone biosynthesis.</text>
</comment>
<dbReference type="Proteomes" id="UP000028839">
    <property type="component" value="Unassembled WGS sequence"/>
</dbReference>
<dbReference type="NCBIfam" id="TIGR01988">
    <property type="entry name" value="Ubi-OHases"/>
    <property type="match status" value="1"/>
</dbReference>
<dbReference type="EMBL" id="JPGN01000078">
    <property type="protein sequence ID" value="KFI18557.1"/>
    <property type="molecule type" value="Genomic_DNA"/>
</dbReference>
<keyword evidence="4" id="KW-0285">Flavoprotein</keyword>
<sequence length="422" mass="46467">MTSSFPPYDVLIVGAGLIGSCLALALGQSPKLRIALVESNPPDLGDVLQGTYDLRVRAISRASENIFKNLDAWQGMAAQRISPFREMHVWDGTGSGEIHFDSAEIGEPHLGHIIENQVIQNALLKQCQNLNNIDLYTPVQACGIIQHEQKIYLQLAEGQRLGARVLIGADGTNSRVRQWAGISNRGWDYQQKGLVATVQTEKPHQETAWQCFLPHGPLAFLPLDNPYYCSIVWSTTPEEATRLLALEDQEFTTALAAAFEYRLGAIEALGPRAAFPLRLRHAETYIQPRLALVGDAAHTIHPLAGQGANLGLLDAATLAEVLIAAQRRKKDLGSLAVLRRFERWRKGDNLATQLVMDGFKRLFGDTQFPTRLIRNFGLITTNAATPIKCLIMRRASGLTGDFPLLAKPGVIKSWGMDTSNYV</sequence>
<evidence type="ECO:0000256" key="3">
    <source>
        <dbReference type="ARBA" id="ARBA00005349"/>
    </source>
</evidence>
<organism evidence="10 11">
    <name type="scientific">Nitrosococcus oceani C-27</name>
    <dbReference type="NCBI Taxonomy" id="314279"/>
    <lineage>
        <taxon>Bacteria</taxon>
        <taxon>Pseudomonadati</taxon>
        <taxon>Pseudomonadota</taxon>
        <taxon>Gammaproteobacteria</taxon>
        <taxon>Chromatiales</taxon>
        <taxon>Chromatiaceae</taxon>
        <taxon>Nitrosococcus</taxon>
    </lineage>
</organism>
<dbReference type="InterPro" id="IPR010971">
    <property type="entry name" value="UbiH/COQ6"/>
</dbReference>
<evidence type="ECO:0000256" key="2">
    <source>
        <dbReference type="ARBA" id="ARBA00004749"/>
    </source>
</evidence>
<accession>A0A0E2ZJX5</accession>
<dbReference type="InterPro" id="IPR002938">
    <property type="entry name" value="FAD-bd"/>
</dbReference>
<dbReference type="PANTHER" id="PTHR43876">
    <property type="entry name" value="UBIQUINONE BIOSYNTHESIS MONOOXYGENASE COQ6, MITOCHONDRIAL"/>
    <property type="match status" value="1"/>
</dbReference>
<dbReference type="InterPro" id="IPR036188">
    <property type="entry name" value="FAD/NAD-bd_sf"/>
</dbReference>
<evidence type="ECO:0000256" key="5">
    <source>
        <dbReference type="ARBA" id="ARBA00022827"/>
    </source>
</evidence>
<protein>
    <submittedName>
        <fullName evidence="10">Ubiquinone biosynthesis protein UbiH</fullName>
    </submittedName>
</protein>
<proteinExistence type="inferred from homology"/>
<gene>
    <name evidence="10" type="ORF">IB75_13715</name>
</gene>
<evidence type="ECO:0000313" key="10">
    <source>
        <dbReference type="EMBL" id="KFI18557.1"/>
    </source>
</evidence>
<evidence type="ECO:0000256" key="1">
    <source>
        <dbReference type="ARBA" id="ARBA00001974"/>
    </source>
</evidence>
<dbReference type="UniPathway" id="UPA00232"/>
<dbReference type="GO" id="GO:0004497">
    <property type="term" value="F:monooxygenase activity"/>
    <property type="evidence" value="ECO:0007669"/>
    <property type="project" value="UniProtKB-KW"/>
</dbReference>
<comment type="cofactor">
    <cofactor evidence="1">
        <name>FAD</name>
        <dbReference type="ChEBI" id="CHEBI:57692"/>
    </cofactor>
</comment>
<comment type="subunit">
    <text evidence="8">Component of the Ubi complex metabolon, which regroups five ubiquinone biosynthesis proteins (UbiE, UbiF, UbiG, UbiH and UbiI) and two accessory factors (UbiK and the lipid-binding protein UbiJ).</text>
</comment>